<dbReference type="Gene3D" id="1.10.510.10">
    <property type="entry name" value="Transferase(Phosphotransferase) domain 1"/>
    <property type="match status" value="1"/>
</dbReference>
<sequence length="526" mass="59859">MSHPARPAPPTLFKELTASKAMHTCILTDNKYISEQKVHEIVTVPRVRSTLRSRWGWLLLLIFNRGLDNKLLQARKVIAVLVIIGQLNEDSLMSLTANGLTDDDLPLRDKGDSVQNRHENKTVTFPSWEEGTMEACLEKQWIVLAPILDLKDGHPIEFELDEKCALEFSICEDQGKTQFSQVFFAEIPSQIGERRHIAIKKFINAFKDYTHERDNLRKINAVNNNHLIKHLATCDQMPCIVFPWADHGDLKQFWEDKSASDRALPIFVWSIEQLYGLASALRDLHNINCRHGDLKPSNIFYFSEDGAGVLKIADVGVSKIHSISTHLHRGETATTASTRAYEGPEAYRQTNAPRSRTYDCWSMGCIILEFVIWLLYDQNALDGFHWSRDSEWNSYYYPKSSKPISDDRKAEWWEEMERHPNVDVVIKLLLEDGRVRGTALEELVNIVDSKLLLINPKSRHLAIDIAKELQGLLGRCKKEQIPWVNLDEVPPTVPSIFSHAPPKVPDTTCQPNGVTVVDSTLPAQQA</sequence>
<protein>
    <recommendedName>
        <fullName evidence="1">Protein kinase domain-containing protein</fullName>
    </recommendedName>
</protein>
<dbReference type="PROSITE" id="PS00108">
    <property type="entry name" value="PROTEIN_KINASE_ST"/>
    <property type="match status" value="1"/>
</dbReference>
<comment type="caution">
    <text evidence="2">The sequence shown here is derived from an EMBL/GenBank/DDBJ whole genome shotgun (WGS) entry which is preliminary data.</text>
</comment>
<dbReference type="Pfam" id="PF00069">
    <property type="entry name" value="Pkinase"/>
    <property type="match status" value="1"/>
</dbReference>
<evidence type="ECO:0000259" key="1">
    <source>
        <dbReference type="PROSITE" id="PS50011"/>
    </source>
</evidence>
<dbReference type="PROSITE" id="PS50011">
    <property type="entry name" value="PROTEIN_KINASE_DOM"/>
    <property type="match status" value="1"/>
</dbReference>
<proteinExistence type="predicted"/>
<dbReference type="Proteomes" id="UP001498476">
    <property type="component" value="Unassembled WGS sequence"/>
</dbReference>
<reference evidence="2 3" key="1">
    <citation type="journal article" date="2025" name="Microbiol. Resour. Announc.">
        <title>Draft genome sequences for Neonectria magnoliae and Neonectria punicea, canker pathogens of Liriodendron tulipifera and Acer saccharum in West Virginia.</title>
        <authorList>
            <person name="Petronek H.M."/>
            <person name="Kasson M.T."/>
            <person name="Metheny A.M."/>
            <person name="Stauder C.M."/>
            <person name="Lovett B."/>
            <person name="Lynch S.C."/>
            <person name="Garnas J.R."/>
            <person name="Kasson L.R."/>
            <person name="Stajich J.E."/>
        </authorList>
    </citation>
    <scope>NUCLEOTIDE SEQUENCE [LARGE SCALE GENOMIC DNA]</scope>
    <source>
        <strain evidence="2 3">NRRL 64653</strain>
    </source>
</reference>
<organism evidence="2 3">
    <name type="scientific">Neonectria punicea</name>
    <dbReference type="NCBI Taxonomy" id="979145"/>
    <lineage>
        <taxon>Eukaryota</taxon>
        <taxon>Fungi</taxon>
        <taxon>Dikarya</taxon>
        <taxon>Ascomycota</taxon>
        <taxon>Pezizomycotina</taxon>
        <taxon>Sordariomycetes</taxon>
        <taxon>Hypocreomycetidae</taxon>
        <taxon>Hypocreales</taxon>
        <taxon>Nectriaceae</taxon>
        <taxon>Neonectria</taxon>
    </lineage>
</organism>
<dbReference type="InterPro" id="IPR000719">
    <property type="entry name" value="Prot_kinase_dom"/>
</dbReference>
<keyword evidence="3" id="KW-1185">Reference proteome</keyword>
<dbReference type="PANTHER" id="PTHR24359">
    <property type="entry name" value="SERINE/THREONINE-PROTEIN KINASE SBK1"/>
    <property type="match status" value="1"/>
</dbReference>
<feature type="domain" description="Protein kinase" evidence="1">
    <location>
        <begin position="168"/>
        <end position="473"/>
    </location>
</feature>
<dbReference type="SMART" id="SM00220">
    <property type="entry name" value="S_TKc"/>
    <property type="match status" value="1"/>
</dbReference>
<dbReference type="SUPFAM" id="SSF56112">
    <property type="entry name" value="Protein kinase-like (PK-like)"/>
    <property type="match status" value="1"/>
</dbReference>
<accession>A0ABR1HIW8</accession>
<evidence type="ECO:0000313" key="3">
    <source>
        <dbReference type="Proteomes" id="UP001498476"/>
    </source>
</evidence>
<dbReference type="PANTHER" id="PTHR24359:SF1">
    <property type="entry name" value="INHIBITOR OF NUCLEAR FACTOR KAPPA-B KINASE EPSILON SUBUNIT HOMOLOG 1-RELATED"/>
    <property type="match status" value="1"/>
</dbReference>
<evidence type="ECO:0000313" key="2">
    <source>
        <dbReference type="EMBL" id="KAK7420496.1"/>
    </source>
</evidence>
<dbReference type="CDD" id="cd00180">
    <property type="entry name" value="PKc"/>
    <property type="match status" value="1"/>
</dbReference>
<dbReference type="InterPro" id="IPR011009">
    <property type="entry name" value="Kinase-like_dom_sf"/>
</dbReference>
<dbReference type="InterPro" id="IPR008271">
    <property type="entry name" value="Ser/Thr_kinase_AS"/>
</dbReference>
<dbReference type="EMBL" id="JAZAVJ010000029">
    <property type="protein sequence ID" value="KAK7420496.1"/>
    <property type="molecule type" value="Genomic_DNA"/>
</dbReference>
<name>A0ABR1HIW8_9HYPO</name>
<gene>
    <name evidence="2" type="ORF">QQX98_002694</name>
</gene>